<dbReference type="AlphaFoldDB" id="A0A6L9SD25"/>
<dbReference type="GO" id="GO:0016747">
    <property type="term" value="F:acyltransferase activity, transferring groups other than amino-acyl groups"/>
    <property type="evidence" value="ECO:0007669"/>
    <property type="project" value="InterPro"/>
</dbReference>
<dbReference type="InterPro" id="IPR000182">
    <property type="entry name" value="GNAT_dom"/>
</dbReference>
<gene>
    <name evidence="4" type="ORF">G1H10_17335</name>
</gene>
<reference evidence="4 5" key="1">
    <citation type="submission" date="2020-02" db="EMBL/GenBank/DDBJ databases">
        <authorList>
            <person name="Li X.-J."/>
            <person name="Han X.-M."/>
        </authorList>
    </citation>
    <scope>NUCLEOTIDE SEQUENCE [LARGE SCALE GENOMIC DNA]</scope>
    <source>
        <strain evidence="4 5">CCTCC AB 2017055</strain>
    </source>
</reference>
<evidence type="ECO:0000256" key="1">
    <source>
        <dbReference type="ARBA" id="ARBA00022679"/>
    </source>
</evidence>
<dbReference type="EMBL" id="JAAGOA010000012">
    <property type="protein sequence ID" value="NEE01940.1"/>
    <property type="molecule type" value="Genomic_DNA"/>
</dbReference>
<keyword evidence="2" id="KW-0012">Acyltransferase</keyword>
<dbReference type="PANTHER" id="PTHR43800:SF1">
    <property type="entry name" value="PEPTIDYL-LYSINE N-ACETYLTRANSFERASE YJAB"/>
    <property type="match status" value="1"/>
</dbReference>
<accession>A0A6L9SD25</accession>
<dbReference type="Proteomes" id="UP000475214">
    <property type="component" value="Unassembled WGS sequence"/>
</dbReference>
<feature type="domain" description="N-acetyltransferase" evidence="3">
    <location>
        <begin position="1"/>
        <end position="162"/>
    </location>
</feature>
<evidence type="ECO:0000256" key="2">
    <source>
        <dbReference type="ARBA" id="ARBA00023315"/>
    </source>
</evidence>
<proteinExistence type="predicted"/>
<dbReference type="RefSeq" id="WP_163740066.1">
    <property type="nucleotide sequence ID" value="NZ_JAAGOA010000012.1"/>
</dbReference>
<evidence type="ECO:0000259" key="3">
    <source>
        <dbReference type="PROSITE" id="PS51186"/>
    </source>
</evidence>
<dbReference type="CDD" id="cd04301">
    <property type="entry name" value="NAT_SF"/>
    <property type="match status" value="1"/>
</dbReference>
<keyword evidence="1 4" id="KW-0808">Transferase</keyword>
<dbReference type="PANTHER" id="PTHR43800">
    <property type="entry name" value="PEPTIDYL-LYSINE N-ACETYLTRANSFERASE YJAB"/>
    <property type="match status" value="1"/>
</dbReference>
<evidence type="ECO:0000313" key="5">
    <source>
        <dbReference type="Proteomes" id="UP000475214"/>
    </source>
</evidence>
<name>A0A6L9SD25_9ACTN</name>
<dbReference type="SUPFAM" id="SSF55729">
    <property type="entry name" value="Acyl-CoA N-acyltransferases (Nat)"/>
    <property type="match status" value="1"/>
</dbReference>
<dbReference type="Gene3D" id="3.40.630.30">
    <property type="match status" value="1"/>
</dbReference>
<protein>
    <submittedName>
        <fullName evidence="4">GNAT family N-acetyltransferase</fullName>
    </submittedName>
</protein>
<sequence length="168" mass="19092">MIRRARGDELEILQEVERAAGAPFREVGMDLIADDDPPSISELAEFQRAGRAWVHVDDRDRPVAYLLADVVDGCAHIEQVSVRPDHARQGRGRELIDAVDDWARGRGLRGLTLTTYADVPWNAPYYQRLGFRILADDELAEGLRTIRKDEAVRGLDMWPRVAMFRELP</sequence>
<keyword evidence="5" id="KW-1185">Reference proteome</keyword>
<evidence type="ECO:0000313" key="4">
    <source>
        <dbReference type="EMBL" id="NEE01940.1"/>
    </source>
</evidence>
<dbReference type="Pfam" id="PF00583">
    <property type="entry name" value="Acetyltransf_1"/>
    <property type="match status" value="1"/>
</dbReference>
<organism evidence="4 5">
    <name type="scientific">Phytoactinopolyspora halotolerans</name>
    <dbReference type="NCBI Taxonomy" id="1981512"/>
    <lineage>
        <taxon>Bacteria</taxon>
        <taxon>Bacillati</taxon>
        <taxon>Actinomycetota</taxon>
        <taxon>Actinomycetes</taxon>
        <taxon>Jiangellales</taxon>
        <taxon>Jiangellaceae</taxon>
        <taxon>Phytoactinopolyspora</taxon>
    </lineage>
</organism>
<dbReference type="PROSITE" id="PS51186">
    <property type="entry name" value="GNAT"/>
    <property type="match status" value="1"/>
</dbReference>
<dbReference type="InterPro" id="IPR016181">
    <property type="entry name" value="Acyl_CoA_acyltransferase"/>
</dbReference>
<comment type="caution">
    <text evidence="4">The sequence shown here is derived from an EMBL/GenBank/DDBJ whole genome shotgun (WGS) entry which is preliminary data.</text>
</comment>